<keyword evidence="8" id="KW-1133">Transmembrane helix</keyword>
<keyword evidence="8" id="KW-0812">Transmembrane</keyword>
<evidence type="ECO:0000256" key="3">
    <source>
        <dbReference type="ARBA" id="ARBA00022741"/>
    </source>
</evidence>
<keyword evidence="4 7" id="KW-0067">ATP-binding</keyword>
<keyword evidence="8" id="KW-0472">Membrane</keyword>
<feature type="domain" description="Kinesin motor" evidence="9">
    <location>
        <begin position="1"/>
        <end position="200"/>
    </location>
</feature>
<protein>
    <submittedName>
        <fullName evidence="10">Kinesin-like protein KLP2</fullName>
    </submittedName>
</protein>
<reference evidence="10 11" key="1">
    <citation type="submission" date="2015-07" db="EMBL/GenBank/DDBJ databases">
        <title>The genome of Habropoda laboriosa.</title>
        <authorList>
            <person name="Pan H."/>
            <person name="Kapheim K."/>
        </authorList>
    </citation>
    <scope>NUCLEOTIDE SEQUENCE [LARGE SCALE GENOMIC DNA]</scope>
    <source>
        <strain evidence="10">0110345459</strain>
    </source>
</reference>
<dbReference type="PANTHER" id="PTHR47970">
    <property type="entry name" value="KINESIN-LIKE PROTEIN KIF11"/>
    <property type="match status" value="1"/>
</dbReference>
<dbReference type="SMART" id="SM00129">
    <property type="entry name" value="KISc"/>
    <property type="match status" value="1"/>
</dbReference>
<dbReference type="InterPro" id="IPR036961">
    <property type="entry name" value="Kinesin_motor_dom_sf"/>
</dbReference>
<evidence type="ECO:0000256" key="1">
    <source>
        <dbReference type="ARBA" id="ARBA00004245"/>
    </source>
</evidence>
<dbReference type="GO" id="GO:0051231">
    <property type="term" value="P:spindle elongation"/>
    <property type="evidence" value="ECO:0007669"/>
    <property type="project" value="TreeGrafter"/>
</dbReference>
<comment type="similarity">
    <text evidence="7">Belongs to the TRAFAC class myosin-kinesin ATPase superfamily. Kinesin family.</text>
</comment>
<evidence type="ECO:0000256" key="8">
    <source>
        <dbReference type="SAM" id="Phobius"/>
    </source>
</evidence>
<dbReference type="PANTHER" id="PTHR47970:SF12">
    <property type="entry name" value="KINESIN FAMILY MEMBER 11"/>
    <property type="match status" value="1"/>
</dbReference>
<evidence type="ECO:0000256" key="7">
    <source>
        <dbReference type="PROSITE-ProRule" id="PRU00283"/>
    </source>
</evidence>
<dbReference type="GO" id="GO:0090307">
    <property type="term" value="P:mitotic spindle assembly"/>
    <property type="evidence" value="ECO:0007669"/>
    <property type="project" value="TreeGrafter"/>
</dbReference>
<organism evidence="10 11">
    <name type="scientific">Habropoda laboriosa</name>
    <dbReference type="NCBI Taxonomy" id="597456"/>
    <lineage>
        <taxon>Eukaryota</taxon>
        <taxon>Metazoa</taxon>
        <taxon>Ecdysozoa</taxon>
        <taxon>Arthropoda</taxon>
        <taxon>Hexapoda</taxon>
        <taxon>Insecta</taxon>
        <taxon>Pterygota</taxon>
        <taxon>Neoptera</taxon>
        <taxon>Endopterygota</taxon>
        <taxon>Hymenoptera</taxon>
        <taxon>Apocrita</taxon>
        <taxon>Aculeata</taxon>
        <taxon>Apoidea</taxon>
        <taxon>Anthophila</taxon>
        <taxon>Apidae</taxon>
        <taxon>Habropoda</taxon>
    </lineage>
</organism>
<feature type="binding site" evidence="7">
    <location>
        <begin position="28"/>
        <end position="35"/>
    </location>
    <ligand>
        <name>ATP</name>
        <dbReference type="ChEBI" id="CHEBI:30616"/>
    </ligand>
</feature>
<feature type="non-terminal residue" evidence="10">
    <location>
        <position position="1"/>
    </location>
</feature>
<dbReference type="GO" id="GO:0007018">
    <property type="term" value="P:microtubule-based movement"/>
    <property type="evidence" value="ECO:0007669"/>
    <property type="project" value="InterPro"/>
</dbReference>
<feature type="transmembrane region" description="Helical" evidence="8">
    <location>
        <begin position="162"/>
        <end position="184"/>
    </location>
</feature>
<keyword evidence="2" id="KW-0963">Cytoplasm</keyword>
<dbReference type="PROSITE" id="PS50067">
    <property type="entry name" value="KINESIN_MOTOR_2"/>
    <property type="match status" value="1"/>
</dbReference>
<keyword evidence="5 7" id="KW-0505">Motor protein</keyword>
<sequence>QVEVYNTVVNPLLDQVLAGYSCTVFAYGQTSAGKTFTIEGTNSDSTLHWQSDSSAGIIPRSLSHLFDKMQLLEVQEYTIRVSFLELYNEDLFDLLSPNDDTSKIRLYEDTSKKGAVIIHGLEEVTVHNKSEVYKILERGSEKRQTAATLLNAQSRSLSNLTYILYMSVIFNIFLLSRMVIFLSLKYFTIDLETWHGAESC</sequence>
<dbReference type="Gene3D" id="3.40.850.10">
    <property type="entry name" value="Kinesin motor domain"/>
    <property type="match status" value="1"/>
</dbReference>
<evidence type="ECO:0000256" key="6">
    <source>
        <dbReference type="ARBA" id="ARBA00023212"/>
    </source>
</evidence>
<dbReference type="Pfam" id="PF00225">
    <property type="entry name" value="Kinesin"/>
    <property type="match status" value="1"/>
</dbReference>
<dbReference type="GO" id="GO:0072686">
    <property type="term" value="C:mitotic spindle"/>
    <property type="evidence" value="ECO:0007669"/>
    <property type="project" value="TreeGrafter"/>
</dbReference>
<dbReference type="STRING" id="597456.A0A0L7QKK9"/>
<dbReference type="AlphaFoldDB" id="A0A0L7QKK9"/>
<evidence type="ECO:0000313" key="11">
    <source>
        <dbReference type="Proteomes" id="UP000053825"/>
    </source>
</evidence>
<dbReference type="InterPro" id="IPR047149">
    <property type="entry name" value="KIF11-like"/>
</dbReference>
<name>A0A0L7QKK9_9HYME</name>
<evidence type="ECO:0000259" key="9">
    <source>
        <dbReference type="PROSITE" id="PS50067"/>
    </source>
</evidence>
<evidence type="ECO:0000313" key="10">
    <source>
        <dbReference type="EMBL" id="KOC59085.1"/>
    </source>
</evidence>
<dbReference type="SUPFAM" id="SSF52540">
    <property type="entry name" value="P-loop containing nucleoside triphosphate hydrolases"/>
    <property type="match status" value="1"/>
</dbReference>
<dbReference type="OrthoDB" id="6436931at2759"/>
<dbReference type="InterPro" id="IPR027417">
    <property type="entry name" value="P-loop_NTPase"/>
</dbReference>
<dbReference type="GO" id="GO:0008017">
    <property type="term" value="F:microtubule binding"/>
    <property type="evidence" value="ECO:0007669"/>
    <property type="project" value="InterPro"/>
</dbReference>
<proteinExistence type="inferred from homology"/>
<accession>A0A0L7QKK9</accession>
<keyword evidence="6" id="KW-0206">Cytoskeleton</keyword>
<evidence type="ECO:0000256" key="4">
    <source>
        <dbReference type="ARBA" id="ARBA00022840"/>
    </source>
</evidence>
<dbReference type="GO" id="GO:0005876">
    <property type="term" value="C:spindle microtubule"/>
    <property type="evidence" value="ECO:0007669"/>
    <property type="project" value="TreeGrafter"/>
</dbReference>
<evidence type="ECO:0000256" key="2">
    <source>
        <dbReference type="ARBA" id="ARBA00022490"/>
    </source>
</evidence>
<dbReference type="GO" id="GO:0005524">
    <property type="term" value="F:ATP binding"/>
    <property type="evidence" value="ECO:0007669"/>
    <property type="project" value="UniProtKB-UniRule"/>
</dbReference>
<dbReference type="GO" id="GO:0005634">
    <property type="term" value="C:nucleus"/>
    <property type="evidence" value="ECO:0007669"/>
    <property type="project" value="TreeGrafter"/>
</dbReference>
<gene>
    <name evidence="10" type="ORF">WH47_12644</name>
</gene>
<keyword evidence="11" id="KW-1185">Reference proteome</keyword>
<dbReference type="Proteomes" id="UP000053825">
    <property type="component" value="Unassembled WGS sequence"/>
</dbReference>
<evidence type="ECO:0000256" key="5">
    <source>
        <dbReference type="ARBA" id="ARBA00023175"/>
    </source>
</evidence>
<dbReference type="InterPro" id="IPR001752">
    <property type="entry name" value="Kinesin_motor_dom"/>
</dbReference>
<dbReference type="EMBL" id="KQ414947">
    <property type="protein sequence ID" value="KOC59085.1"/>
    <property type="molecule type" value="Genomic_DNA"/>
</dbReference>
<dbReference type="GO" id="GO:0008574">
    <property type="term" value="F:plus-end-directed microtubule motor activity"/>
    <property type="evidence" value="ECO:0007669"/>
    <property type="project" value="TreeGrafter"/>
</dbReference>
<comment type="subcellular location">
    <subcellularLocation>
        <location evidence="1">Cytoplasm</location>
        <location evidence="1">Cytoskeleton</location>
    </subcellularLocation>
</comment>
<keyword evidence="3 7" id="KW-0547">Nucleotide-binding</keyword>